<dbReference type="InterPro" id="IPR036271">
    <property type="entry name" value="Tet_transcr_reg_TetR-rel_C_sf"/>
</dbReference>
<dbReference type="EMBL" id="BAAAYK010000038">
    <property type="protein sequence ID" value="GAA3358593.1"/>
    <property type="molecule type" value="Genomic_DNA"/>
</dbReference>
<evidence type="ECO:0000256" key="2">
    <source>
        <dbReference type="PROSITE-ProRule" id="PRU00335"/>
    </source>
</evidence>
<organism evidence="4 5">
    <name type="scientific">Saccharopolyspora gregorii</name>
    <dbReference type="NCBI Taxonomy" id="33914"/>
    <lineage>
        <taxon>Bacteria</taxon>
        <taxon>Bacillati</taxon>
        <taxon>Actinomycetota</taxon>
        <taxon>Actinomycetes</taxon>
        <taxon>Pseudonocardiales</taxon>
        <taxon>Pseudonocardiaceae</taxon>
        <taxon>Saccharopolyspora</taxon>
    </lineage>
</organism>
<dbReference type="PROSITE" id="PS50977">
    <property type="entry name" value="HTH_TETR_2"/>
    <property type="match status" value="1"/>
</dbReference>
<gene>
    <name evidence="4" type="ORF">GCM10020366_31270</name>
</gene>
<evidence type="ECO:0000259" key="3">
    <source>
        <dbReference type="PROSITE" id="PS50977"/>
    </source>
</evidence>
<keyword evidence="1 2" id="KW-0238">DNA-binding</keyword>
<dbReference type="InterPro" id="IPR009057">
    <property type="entry name" value="Homeodomain-like_sf"/>
</dbReference>
<evidence type="ECO:0000313" key="4">
    <source>
        <dbReference type="EMBL" id="GAA3358593.1"/>
    </source>
</evidence>
<accession>A0ABP6RRR0</accession>
<protein>
    <submittedName>
        <fullName evidence="4">TetR/AcrR family transcriptional regulator</fullName>
    </submittedName>
</protein>
<evidence type="ECO:0000256" key="1">
    <source>
        <dbReference type="ARBA" id="ARBA00023125"/>
    </source>
</evidence>
<dbReference type="Proteomes" id="UP001500483">
    <property type="component" value="Unassembled WGS sequence"/>
</dbReference>
<dbReference type="SUPFAM" id="SSF48498">
    <property type="entry name" value="Tetracyclin repressor-like, C-terminal domain"/>
    <property type="match status" value="1"/>
</dbReference>
<sequence>MGGMEPSSLRVYGGVDGDHRKAERRVRFLEAGLDLLGAPDADATLSVRGVCKRAGLAARYFYESFADREELTAAVYDQVIDDLATGALAAVTAAPHDAAAKVRAGLGTVIGVVGDDPRRGRLLFSTRAGAVLAERRQRSTLLFAGLLGGQAKDFYGLGDSADLDVLSQFAVGGLAQTLTAWLDGALRIDRDDLVEHCTRIFLAIGAPVRD</sequence>
<name>A0ABP6RRR0_9PSEU</name>
<dbReference type="InterPro" id="IPR001647">
    <property type="entry name" value="HTH_TetR"/>
</dbReference>
<comment type="caution">
    <text evidence="4">The sequence shown here is derived from an EMBL/GenBank/DDBJ whole genome shotgun (WGS) entry which is preliminary data.</text>
</comment>
<keyword evidence="5" id="KW-1185">Reference proteome</keyword>
<dbReference type="SUPFAM" id="SSF46689">
    <property type="entry name" value="Homeodomain-like"/>
    <property type="match status" value="1"/>
</dbReference>
<feature type="domain" description="HTH tetR-type" evidence="3">
    <location>
        <begin position="22"/>
        <end position="83"/>
    </location>
</feature>
<reference evidence="5" key="1">
    <citation type="journal article" date="2019" name="Int. J. Syst. Evol. Microbiol.">
        <title>The Global Catalogue of Microorganisms (GCM) 10K type strain sequencing project: providing services to taxonomists for standard genome sequencing and annotation.</title>
        <authorList>
            <consortium name="The Broad Institute Genomics Platform"/>
            <consortium name="The Broad Institute Genome Sequencing Center for Infectious Disease"/>
            <person name="Wu L."/>
            <person name="Ma J."/>
        </authorList>
    </citation>
    <scope>NUCLEOTIDE SEQUENCE [LARGE SCALE GENOMIC DNA]</scope>
    <source>
        <strain evidence="5">JCM 9687</strain>
    </source>
</reference>
<feature type="DNA-binding region" description="H-T-H motif" evidence="2">
    <location>
        <begin position="46"/>
        <end position="65"/>
    </location>
</feature>
<proteinExistence type="predicted"/>
<evidence type="ECO:0000313" key="5">
    <source>
        <dbReference type="Proteomes" id="UP001500483"/>
    </source>
</evidence>
<dbReference type="Gene3D" id="1.10.357.10">
    <property type="entry name" value="Tetracycline Repressor, domain 2"/>
    <property type="match status" value="1"/>
</dbReference>